<protein>
    <submittedName>
        <fullName evidence="1">Uncharacterized protein</fullName>
    </submittedName>
</protein>
<name>A0AAV9WFU3_9PEZI</name>
<dbReference type="AlphaFoldDB" id="A0AAV9WFU3"/>
<evidence type="ECO:0000313" key="2">
    <source>
        <dbReference type="Proteomes" id="UP001370758"/>
    </source>
</evidence>
<keyword evidence="2" id="KW-1185">Reference proteome</keyword>
<evidence type="ECO:0000313" key="1">
    <source>
        <dbReference type="EMBL" id="KAK6507653.1"/>
    </source>
</evidence>
<sequence>MSVTQTVCSRFETKCWIHVKRSHESSWSRKRHGLPMTGVDLVKAVNKNREDKTNPYLNAVHQLNGYLEETLSEKAQIIRLHPSAHISSIIPRAVVGKGKNLSAQSLRIHLKDAIRGGHFAYTAHGTIASSDTNPASGATVIVKIYDLYSLRAAERFSK</sequence>
<comment type="caution">
    <text evidence="1">The sequence shown here is derived from an EMBL/GenBank/DDBJ whole genome shotgun (WGS) entry which is preliminary data.</text>
</comment>
<dbReference type="Proteomes" id="UP001370758">
    <property type="component" value="Unassembled WGS sequence"/>
</dbReference>
<reference evidence="1 2" key="1">
    <citation type="submission" date="2023-08" db="EMBL/GenBank/DDBJ databases">
        <authorList>
            <person name="Palmer J.M."/>
        </authorList>
    </citation>
    <scope>NUCLEOTIDE SEQUENCE [LARGE SCALE GENOMIC DNA]</scope>
    <source>
        <strain evidence="1 2">TWF481</strain>
    </source>
</reference>
<accession>A0AAV9WFU3</accession>
<gene>
    <name evidence="1" type="ORF">TWF481_006078</name>
</gene>
<dbReference type="EMBL" id="JAVHJL010000003">
    <property type="protein sequence ID" value="KAK6507653.1"/>
    <property type="molecule type" value="Genomic_DNA"/>
</dbReference>
<proteinExistence type="predicted"/>
<organism evidence="1 2">
    <name type="scientific">Arthrobotrys musiformis</name>
    <dbReference type="NCBI Taxonomy" id="47236"/>
    <lineage>
        <taxon>Eukaryota</taxon>
        <taxon>Fungi</taxon>
        <taxon>Dikarya</taxon>
        <taxon>Ascomycota</taxon>
        <taxon>Pezizomycotina</taxon>
        <taxon>Orbiliomycetes</taxon>
        <taxon>Orbiliales</taxon>
        <taxon>Orbiliaceae</taxon>
        <taxon>Arthrobotrys</taxon>
    </lineage>
</organism>